<dbReference type="EMBL" id="BAAAGE010000009">
    <property type="protein sequence ID" value="GAA0733976.1"/>
    <property type="molecule type" value="Genomic_DNA"/>
</dbReference>
<dbReference type="PROSITE" id="PS51257">
    <property type="entry name" value="PROKAR_LIPOPROTEIN"/>
    <property type="match status" value="1"/>
</dbReference>
<dbReference type="PANTHER" id="PTHR10963">
    <property type="entry name" value="GLYCOSYL HYDROLASE-RELATED"/>
    <property type="match status" value="1"/>
</dbReference>
<dbReference type="RefSeq" id="WP_343914855.1">
    <property type="nucleotide sequence ID" value="NZ_BAAAGE010000009.1"/>
</dbReference>
<dbReference type="Proteomes" id="UP001501758">
    <property type="component" value="Unassembled WGS sequence"/>
</dbReference>
<dbReference type="SUPFAM" id="SSF49899">
    <property type="entry name" value="Concanavalin A-like lectins/glucanases"/>
    <property type="match status" value="1"/>
</dbReference>
<dbReference type="InterPro" id="IPR013320">
    <property type="entry name" value="ConA-like_dom_sf"/>
</dbReference>
<sequence length="296" mass="33910">MKKIVLYTFVLAAFTVFISCDKNEEVFNENYKDFSSVTAKAPWTDILVDEFNSGTNIDAKWERTERLDYNSDFCMYRPWNVSIQTLDNRSCLRLRSYKKQNGLWESGHVKSWTSFEPGYNEQVHVQVSAKVIAWENGNAKGFAETYGVWPAVWTVQETAWPTQGEIDIMEAYSYGYYGGEKYASNLFYGYNAGQSLLGQNAVRHYDTIGEGWHTYDMYWTNVNGNVYVDVLVDGAAVANYHNGIDSDLQLQNFGPHNVILNLNIGSNDGIFNNNAINVFWNTDMYVDFVRVKKTSI</sequence>
<reference evidence="4" key="1">
    <citation type="journal article" date="2019" name="Int. J. Syst. Evol. Microbiol.">
        <title>The Global Catalogue of Microorganisms (GCM) 10K type strain sequencing project: providing services to taxonomists for standard genome sequencing and annotation.</title>
        <authorList>
            <consortium name="The Broad Institute Genomics Platform"/>
            <consortium name="The Broad Institute Genome Sequencing Center for Infectious Disease"/>
            <person name="Wu L."/>
            <person name="Ma J."/>
        </authorList>
    </citation>
    <scope>NUCLEOTIDE SEQUENCE [LARGE SCALE GENOMIC DNA]</scope>
    <source>
        <strain evidence="4">JCM 15974</strain>
    </source>
</reference>
<gene>
    <name evidence="3" type="ORF">GCM10009430_48640</name>
</gene>
<organism evidence="3 4">
    <name type="scientific">Aquimarina litoralis</name>
    <dbReference type="NCBI Taxonomy" id="584605"/>
    <lineage>
        <taxon>Bacteria</taxon>
        <taxon>Pseudomonadati</taxon>
        <taxon>Bacteroidota</taxon>
        <taxon>Flavobacteriia</taxon>
        <taxon>Flavobacteriales</taxon>
        <taxon>Flavobacteriaceae</taxon>
        <taxon>Aquimarina</taxon>
    </lineage>
</organism>
<comment type="caution">
    <text evidence="3">The sequence shown here is derived from an EMBL/GenBank/DDBJ whole genome shotgun (WGS) entry which is preliminary data.</text>
</comment>
<evidence type="ECO:0000313" key="4">
    <source>
        <dbReference type="Proteomes" id="UP001501758"/>
    </source>
</evidence>
<proteinExistence type="inferred from homology"/>
<name>A0ABP3UI74_9FLAO</name>
<comment type="similarity">
    <text evidence="1">Belongs to the glycosyl hydrolase 16 family.</text>
</comment>
<dbReference type="Gene3D" id="2.60.120.200">
    <property type="match status" value="1"/>
</dbReference>
<accession>A0ABP3UI74</accession>
<feature type="domain" description="GH16" evidence="2">
    <location>
        <begin position="41"/>
        <end position="296"/>
    </location>
</feature>
<evidence type="ECO:0000256" key="1">
    <source>
        <dbReference type="ARBA" id="ARBA00006865"/>
    </source>
</evidence>
<dbReference type="InterPro" id="IPR050546">
    <property type="entry name" value="Glycosyl_Hydrlase_16"/>
</dbReference>
<evidence type="ECO:0000313" key="3">
    <source>
        <dbReference type="EMBL" id="GAA0733976.1"/>
    </source>
</evidence>
<dbReference type="PROSITE" id="PS51762">
    <property type="entry name" value="GH16_2"/>
    <property type="match status" value="1"/>
</dbReference>
<dbReference type="InterPro" id="IPR000757">
    <property type="entry name" value="Beta-glucanase-like"/>
</dbReference>
<dbReference type="PANTHER" id="PTHR10963:SF55">
    <property type="entry name" value="GLYCOSIDE HYDROLASE FAMILY 16 PROTEIN"/>
    <property type="match status" value="1"/>
</dbReference>
<dbReference type="Pfam" id="PF26113">
    <property type="entry name" value="GH16_XgeA"/>
    <property type="match status" value="1"/>
</dbReference>
<keyword evidence="4" id="KW-1185">Reference proteome</keyword>
<protein>
    <recommendedName>
        <fullName evidence="2">GH16 domain-containing protein</fullName>
    </recommendedName>
</protein>
<evidence type="ECO:0000259" key="2">
    <source>
        <dbReference type="PROSITE" id="PS51762"/>
    </source>
</evidence>